<keyword evidence="9" id="KW-0407">Ion channel</keyword>
<keyword evidence="5" id="KW-0406">Ion transport</keyword>
<dbReference type="PANTHER" id="PTHR43427">
    <property type="entry name" value="CHLORIDE CHANNEL PROTEIN CLC-E"/>
    <property type="match status" value="1"/>
</dbReference>
<dbReference type="RefSeq" id="WP_279247363.1">
    <property type="nucleotide sequence ID" value="NZ_SHNN01000007.1"/>
</dbReference>
<proteinExistence type="predicted"/>
<dbReference type="Pfam" id="PF00654">
    <property type="entry name" value="Voltage_CLC"/>
    <property type="match status" value="1"/>
</dbReference>
<evidence type="ECO:0000256" key="8">
    <source>
        <dbReference type="ARBA" id="ARBA00023214"/>
    </source>
</evidence>
<comment type="caution">
    <text evidence="11">The sequence shown here is derived from an EMBL/GenBank/DDBJ whole genome shotgun (WGS) entry which is preliminary data.</text>
</comment>
<evidence type="ECO:0000256" key="5">
    <source>
        <dbReference type="ARBA" id="ARBA00023065"/>
    </source>
</evidence>
<comment type="subcellular location">
    <subcellularLocation>
        <location evidence="1">Membrane</location>
        <topology evidence="1">Multi-pass membrane protein</topology>
    </subcellularLocation>
</comment>
<name>A0ABT3TPJ3_9GAMM</name>
<dbReference type="PRINTS" id="PR00762">
    <property type="entry name" value="CLCHANNEL"/>
</dbReference>
<dbReference type="InterPro" id="IPR014743">
    <property type="entry name" value="Cl-channel_core"/>
</dbReference>
<feature type="transmembrane region" description="Helical" evidence="10">
    <location>
        <begin position="296"/>
        <end position="315"/>
    </location>
</feature>
<dbReference type="PANTHER" id="PTHR43427:SF6">
    <property type="entry name" value="CHLORIDE CHANNEL PROTEIN CLC-E"/>
    <property type="match status" value="1"/>
</dbReference>
<protein>
    <submittedName>
        <fullName evidence="11">Chloride channel protein</fullName>
    </submittedName>
</protein>
<feature type="transmembrane region" description="Helical" evidence="10">
    <location>
        <begin position="158"/>
        <end position="183"/>
    </location>
</feature>
<evidence type="ECO:0000313" key="11">
    <source>
        <dbReference type="EMBL" id="MCX2983324.1"/>
    </source>
</evidence>
<evidence type="ECO:0000256" key="9">
    <source>
        <dbReference type="ARBA" id="ARBA00023303"/>
    </source>
</evidence>
<feature type="transmembrane region" description="Helical" evidence="10">
    <location>
        <begin position="20"/>
        <end position="48"/>
    </location>
</feature>
<keyword evidence="8" id="KW-0868">Chloride</keyword>
<organism evidence="11 12">
    <name type="scientific">Candidatus Litorirhabdus singularis</name>
    <dbReference type="NCBI Taxonomy" id="2518993"/>
    <lineage>
        <taxon>Bacteria</taxon>
        <taxon>Pseudomonadati</taxon>
        <taxon>Pseudomonadota</taxon>
        <taxon>Gammaproteobacteria</taxon>
        <taxon>Cellvibrionales</taxon>
        <taxon>Halieaceae</taxon>
        <taxon>Candidatus Litorirhabdus</taxon>
    </lineage>
</organism>
<evidence type="ECO:0000256" key="10">
    <source>
        <dbReference type="SAM" id="Phobius"/>
    </source>
</evidence>
<feature type="transmembrane region" description="Helical" evidence="10">
    <location>
        <begin position="327"/>
        <end position="348"/>
    </location>
</feature>
<feature type="transmembrane region" description="Helical" evidence="10">
    <location>
        <begin position="264"/>
        <end position="284"/>
    </location>
</feature>
<keyword evidence="6 10" id="KW-0472">Membrane</keyword>
<dbReference type="CDD" id="cd00400">
    <property type="entry name" value="Voltage_gated_ClC"/>
    <property type="match status" value="1"/>
</dbReference>
<dbReference type="EMBL" id="SHNN01000007">
    <property type="protein sequence ID" value="MCX2983324.1"/>
    <property type="molecule type" value="Genomic_DNA"/>
</dbReference>
<feature type="transmembrane region" description="Helical" evidence="10">
    <location>
        <begin position="190"/>
        <end position="212"/>
    </location>
</feature>
<keyword evidence="2" id="KW-0813">Transport</keyword>
<keyword evidence="3 10" id="KW-0812">Transmembrane</keyword>
<accession>A0ABT3TPJ3</accession>
<evidence type="ECO:0000313" key="12">
    <source>
        <dbReference type="Proteomes" id="UP001143362"/>
    </source>
</evidence>
<dbReference type="Proteomes" id="UP001143362">
    <property type="component" value="Unassembled WGS sequence"/>
</dbReference>
<feature type="transmembrane region" description="Helical" evidence="10">
    <location>
        <begin position="232"/>
        <end position="252"/>
    </location>
</feature>
<dbReference type="InterPro" id="IPR050368">
    <property type="entry name" value="ClC-type_chloride_channel"/>
</dbReference>
<sequence>MQLDQLRDSLADYRSLLPYGMLGIAAGIVAAVVVLMFEYAITAFSFFWLQQTQALSFMELPLWARFCLPLAGAAILGLIFQSLKPSDREVGIVHVLSRMHSHYGQLPWRNAIVQFIGGIVALGSGQSGGREGPGVHLGAAINSFVAQRLALPNNSQRILIACGAAASIASAFNTPLAGVIFAMEVIIAEYTVIGFTPVILAAISATTFTRLVRIEEPIMAFPATVGVSLQELPFILLLGIICGCVVALFITVMKRTLRTSHIPIFWRFLAAGFITGLIATQLPQVLGFGYGTLEQAVAGNIPLVLLVTIVMAKVLATAISVGAGMPIGLIAPNLVIGGCVGAALAIVSDLLVPGGASDPVIYVMLGMGAAMAAVLNAPLAAILAVVELSQSVSVAFPSMLAIIAATLTRSSAFKLPAAHQVALIHLQRAIPEDPISQMLHQTNVLTVMERNIQVLPHFLDAQSEEVAEGSGWFLLQRDGESMYLIQGDDLRKALLETDMAAGVDLTELDLRRWSIANLGPRATLREALDTLRNNTVEALLVEGAKTKQGPSIRGVVTRDTIDQFYLSRF</sequence>
<reference evidence="11" key="1">
    <citation type="submission" date="2019-02" db="EMBL/GenBank/DDBJ databases">
        <authorList>
            <person name="Li S.-H."/>
        </authorList>
    </citation>
    <scope>NUCLEOTIDE SEQUENCE</scope>
    <source>
        <strain evidence="11">IMCC14734</strain>
    </source>
</reference>
<evidence type="ECO:0000256" key="1">
    <source>
        <dbReference type="ARBA" id="ARBA00004141"/>
    </source>
</evidence>
<keyword evidence="4 10" id="KW-1133">Transmembrane helix</keyword>
<dbReference type="SUPFAM" id="SSF81340">
    <property type="entry name" value="Clc chloride channel"/>
    <property type="match status" value="1"/>
</dbReference>
<dbReference type="InterPro" id="IPR001807">
    <property type="entry name" value="ClC"/>
</dbReference>
<feature type="transmembrane region" description="Helical" evidence="10">
    <location>
        <begin position="360"/>
        <end position="386"/>
    </location>
</feature>
<evidence type="ECO:0000256" key="6">
    <source>
        <dbReference type="ARBA" id="ARBA00023136"/>
    </source>
</evidence>
<evidence type="ECO:0000256" key="3">
    <source>
        <dbReference type="ARBA" id="ARBA00022692"/>
    </source>
</evidence>
<keyword evidence="12" id="KW-1185">Reference proteome</keyword>
<dbReference type="Gene3D" id="1.10.3080.10">
    <property type="entry name" value="Clc chloride channel"/>
    <property type="match status" value="1"/>
</dbReference>
<keyword evidence="7" id="KW-0869">Chloride channel</keyword>
<evidence type="ECO:0000256" key="4">
    <source>
        <dbReference type="ARBA" id="ARBA00022989"/>
    </source>
</evidence>
<feature type="transmembrane region" description="Helical" evidence="10">
    <location>
        <begin position="60"/>
        <end position="80"/>
    </location>
</feature>
<gene>
    <name evidence="11" type="ORF">EYC98_20890</name>
</gene>
<evidence type="ECO:0000256" key="7">
    <source>
        <dbReference type="ARBA" id="ARBA00023173"/>
    </source>
</evidence>
<evidence type="ECO:0000256" key="2">
    <source>
        <dbReference type="ARBA" id="ARBA00022448"/>
    </source>
</evidence>